<evidence type="ECO:0000256" key="4">
    <source>
        <dbReference type="ARBA" id="ARBA00040322"/>
    </source>
</evidence>
<dbReference type="InterPro" id="IPR029063">
    <property type="entry name" value="SAM-dependent_MTases_sf"/>
</dbReference>
<proteinExistence type="inferred from homology"/>
<dbReference type="InterPro" id="IPR050078">
    <property type="entry name" value="Ribosomal_L11_MeTrfase_PrmA"/>
</dbReference>
<feature type="compositionally biased region" description="Basic and acidic residues" evidence="8">
    <location>
        <begin position="211"/>
        <end position="223"/>
    </location>
</feature>
<evidence type="ECO:0000256" key="8">
    <source>
        <dbReference type="SAM" id="MobiDB-lite"/>
    </source>
</evidence>
<dbReference type="PANTHER" id="PTHR43648:SF1">
    <property type="entry name" value="ELECTRON TRANSFER FLAVOPROTEIN BETA SUBUNIT LYSINE METHYLTRANSFERASE"/>
    <property type="match status" value="1"/>
</dbReference>
<dbReference type="GO" id="GO:0016279">
    <property type="term" value="F:protein-lysine N-methyltransferase activity"/>
    <property type="evidence" value="ECO:0000318"/>
    <property type="project" value="GO_Central"/>
</dbReference>
<feature type="region of interest" description="Disordered" evidence="8">
    <location>
        <begin position="203"/>
        <end position="241"/>
    </location>
</feature>
<reference evidence="9 10" key="1">
    <citation type="journal article" date="2008" name="Nature">
        <title>Genome analysis of the platypus reveals unique signatures of evolution.</title>
        <authorList>
            <person name="Warren W.C."/>
            <person name="Hillier L.W."/>
            <person name="Marshall Graves J.A."/>
            <person name="Birney E."/>
            <person name="Ponting C.P."/>
            <person name="Grutzner F."/>
            <person name="Belov K."/>
            <person name="Miller W."/>
            <person name="Clarke L."/>
            <person name="Chinwalla A.T."/>
            <person name="Yang S.P."/>
            <person name="Heger A."/>
            <person name="Locke D.P."/>
            <person name="Miethke P."/>
            <person name="Waters P.D."/>
            <person name="Veyrunes F."/>
            <person name="Fulton L."/>
            <person name="Fulton B."/>
            <person name="Graves T."/>
            <person name="Wallis J."/>
            <person name="Puente X.S."/>
            <person name="Lopez-Otin C."/>
            <person name="Ordonez G.R."/>
            <person name="Eichler E.E."/>
            <person name="Chen L."/>
            <person name="Cheng Z."/>
            <person name="Deakin J.E."/>
            <person name="Alsop A."/>
            <person name="Thompson K."/>
            <person name="Kirby P."/>
            <person name="Papenfuss A.T."/>
            <person name="Wakefield M.J."/>
            <person name="Olender T."/>
            <person name="Lancet D."/>
            <person name="Huttley G.A."/>
            <person name="Smit A.F."/>
            <person name="Pask A."/>
            <person name="Temple-Smith P."/>
            <person name="Batzer M.A."/>
            <person name="Walker J.A."/>
            <person name="Konkel M.K."/>
            <person name="Harris R.S."/>
            <person name="Whittington C.M."/>
            <person name="Wong E.S."/>
            <person name="Gemmell N.J."/>
            <person name="Buschiazzo E."/>
            <person name="Vargas Jentzsch I.M."/>
            <person name="Merkel A."/>
            <person name="Schmitz J."/>
            <person name="Zemann A."/>
            <person name="Churakov G."/>
            <person name="Kriegs J.O."/>
            <person name="Brosius J."/>
            <person name="Murchison E.P."/>
            <person name="Sachidanandam R."/>
            <person name="Smith C."/>
            <person name="Hannon G.J."/>
            <person name="Tsend-Ayush E."/>
            <person name="McMillan D."/>
            <person name="Attenborough R."/>
            <person name="Rens W."/>
            <person name="Ferguson-Smith M."/>
            <person name="Lefevre C.M."/>
            <person name="Sharp J.A."/>
            <person name="Nicholas K.R."/>
            <person name="Ray D.A."/>
            <person name="Kube M."/>
            <person name="Reinhardt R."/>
            <person name="Pringle T.H."/>
            <person name="Taylor J."/>
            <person name="Jones R.C."/>
            <person name="Nixon B."/>
            <person name="Dacheux J.L."/>
            <person name="Niwa H."/>
            <person name="Sekita Y."/>
            <person name="Huang X."/>
            <person name="Stark A."/>
            <person name="Kheradpour P."/>
            <person name="Kellis M."/>
            <person name="Flicek P."/>
            <person name="Chen Y."/>
            <person name="Webber C."/>
            <person name="Hardison R."/>
            <person name="Nelson J."/>
            <person name="Hallsworth-Pepin K."/>
            <person name="Delehaunty K."/>
            <person name="Markovic C."/>
            <person name="Minx P."/>
            <person name="Feng Y."/>
            <person name="Kremitzki C."/>
            <person name="Mitreva M."/>
            <person name="Glasscock J."/>
            <person name="Wylie T."/>
            <person name="Wohldmann P."/>
            <person name="Thiru P."/>
            <person name="Nhan M.N."/>
            <person name="Pohl C.S."/>
            <person name="Smith S.M."/>
            <person name="Hou S."/>
            <person name="Nefedov M."/>
            <person name="de Jong P.J."/>
            <person name="Renfree M.B."/>
            <person name="Mardis E.R."/>
            <person name="Wilson R.K."/>
        </authorList>
    </citation>
    <scope>NUCLEOTIDE SEQUENCE [LARGE SCALE GENOMIC DNA]</scope>
    <source>
        <strain evidence="9 10">Glennie</strain>
    </source>
</reference>
<comment type="catalytic activity">
    <reaction evidence="7">
        <text>L-lysyl-[protein] + 3 S-adenosyl-L-methionine = N(6),N(6),N(6)-trimethyl-L-lysyl-[protein] + 3 S-adenosyl-L-homocysteine + 3 H(+)</text>
        <dbReference type="Rhea" id="RHEA:54192"/>
        <dbReference type="Rhea" id="RHEA-COMP:9752"/>
        <dbReference type="Rhea" id="RHEA-COMP:13826"/>
        <dbReference type="ChEBI" id="CHEBI:15378"/>
        <dbReference type="ChEBI" id="CHEBI:29969"/>
        <dbReference type="ChEBI" id="CHEBI:57856"/>
        <dbReference type="ChEBI" id="CHEBI:59789"/>
        <dbReference type="ChEBI" id="CHEBI:61961"/>
    </reaction>
    <physiologicalReaction direction="left-to-right" evidence="7">
        <dbReference type="Rhea" id="RHEA:54193"/>
    </physiologicalReaction>
</comment>
<evidence type="ECO:0000313" key="10">
    <source>
        <dbReference type="Proteomes" id="UP000002279"/>
    </source>
</evidence>
<dbReference type="GO" id="GO:0005759">
    <property type="term" value="C:mitochondrial matrix"/>
    <property type="evidence" value="ECO:0000318"/>
    <property type="project" value="GO_Central"/>
</dbReference>
<feature type="compositionally biased region" description="Low complexity" evidence="8">
    <location>
        <begin position="83"/>
        <end position="105"/>
    </location>
</feature>
<keyword evidence="2" id="KW-0808">Transferase</keyword>
<dbReference type="Ensembl" id="ENSOANT00000070621.1">
    <property type="protein sequence ID" value="ENSOANP00000054000.1"/>
    <property type="gene ID" value="ENSOANG00000046876.1"/>
</dbReference>
<feature type="compositionally biased region" description="Pro residues" evidence="8">
    <location>
        <begin position="106"/>
        <end position="123"/>
    </location>
</feature>
<evidence type="ECO:0000256" key="7">
    <source>
        <dbReference type="ARBA" id="ARBA00049497"/>
    </source>
</evidence>
<reference evidence="9" key="3">
    <citation type="submission" date="2025-09" db="UniProtKB">
        <authorList>
            <consortium name="Ensembl"/>
        </authorList>
    </citation>
    <scope>IDENTIFICATION</scope>
    <source>
        <strain evidence="9">Glennie</strain>
    </source>
</reference>
<dbReference type="CDD" id="cd02440">
    <property type="entry name" value="AdoMet_MTases"/>
    <property type="match status" value="1"/>
</dbReference>
<name>A0A6I8PNF3_ORNAN</name>
<dbReference type="GO" id="GO:0032259">
    <property type="term" value="P:methylation"/>
    <property type="evidence" value="ECO:0007669"/>
    <property type="project" value="UniProtKB-KW"/>
</dbReference>
<dbReference type="Gene3D" id="3.40.50.150">
    <property type="entry name" value="Vaccinia Virus protein VP39"/>
    <property type="match status" value="1"/>
</dbReference>
<evidence type="ECO:0000256" key="6">
    <source>
        <dbReference type="ARBA" id="ARBA00042266"/>
    </source>
</evidence>
<dbReference type="InParanoid" id="A0A6I8PNF3"/>
<dbReference type="Bgee" id="ENSOANG00000046876">
    <property type="expression patterns" value="Expressed in heart and 8 other cell types or tissues"/>
</dbReference>
<evidence type="ECO:0000256" key="1">
    <source>
        <dbReference type="ARBA" id="ARBA00022603"/>
    </source>
</evidence>
<organism evidence="9 10">
    <name type="scientific">Ornithorhynchus anatinus</name>
    <name type="common">Duckbill platypus</name>
    <dbReference type="NCBI Taxonomy" id="9258"/>
    <lineage>
        <taxon>Eukaryota</taxon>
        <taxon>Metazoa</taxon>
        <taxon>Chordata</taxon>
        <taxon>Craniata</taxon>
        <taxon>Vertebrata</taxon>
        <taxon>Euteleostomi</taxon>
        <taxon>Mammalia</taxon>
        <taxon>Monotremata</taxon>
        <taxon>Ornithorhynchidae</taxon>
        <taxon>Ornithorhynchus</taxon>
    </lineage>
</organism>
<keyword evidence="1" id="KW-0489">Methyltransferase</keyword>
<feature type="compositionally biased region" description="Basic residues" evidence="8">
    <location>
        <begin position="64"/>
        <end position="76"/>
    </location>
</feature>
<dbReference type="SUPFAM" id="SSF53335">
    <property type="entry name" value="S-adenosyl-L-methionine-dependent methyltransferases"/>
    <property type="match status" value="1"/>
</dbReference>
<dbReference type="GO" id="GO:1904736">
    <property type="term" value="P:negative regulation of fatty acid beta-oxidation using acyl-CoA dehydrogenase"/>
    <property type="evidence" value="ECO:0000318"/>
    <property type="project" value="GO_Central"/>
</dbReference>
<gene>
    <name evidence="9" type="primary">ETFBKMT</name>
</gene>
<dbReference type="PANTHER" id="PTHR43648">
    <property type="entry name" value="ELECTRON TRANSFER FLAVOPROTEIN BETA SUBUNIT LYSINE METHYLTRANSFERASE"/>
    <property type="match status" value="1"/>
</dbReference>
<evidence type="ECO:0000256" key="3">
    <source>
        <dbReference type="ARBA" id="ARBA00037932"/>
    </source>
</evidence>
<feature type="region of interest" description="Disordered" evidence="8">
    <location>
        <begin position="45"/>
        <end position="170"/>
    </location>
</feature>
<dbReference type="GeneTree" id="ENSGT00940000163501"/>
<dbReference type="Pfam" id="PF06325">
    <property type="entry name" value="PrmA"/>
    <property type="match status" value="1"/>
</dbReference>
<feature type="compositionally biased region" description="Low complexity" evidence="8">
    <location>
        <begin position="124"/>
        <end position="135"/>
    </location>
</feature>
<sequence length="500" mass="52932">MEGKASSAQRLAQLLLLEGGFLQRAPPPPPRGRAHALTGQLVGLQPAVRVQPAQHKVVREAAGRRTRPRPRPRPAHPRPPPAALRTALRTAPALPAAGGRPRSAGPAPPPSAEAPPPPAPPRPIAARAAPAAGAPARGGGSLRACADLLSPTPSLRPAERLRPRSPAPSDAECACARGALCAFPPTGRAARLVRLRTLVPPAPRSAAAGRAGKDAEGLRERGEPSVGPAVPRPPPGGAMLASRPAASCARWRWVPPSPGVPGAARSPPGPPPRWAHGGAWASQLRAFLEENTEVTSTGSLTPEIRLHLLTPRCRFWAERSDQWPYGDPYWAIYWPGSQALARYLLDNPAVARGRSVLDVGSGCGAAAMAARMSGASRVVANDIDPVAGVAIALNCELNRLRPTIPVLTQSVLDTRRDDWELIVLGDMFYDGDLADGLHRWLTSRGGTGGSKVLIGDPGRPHFSEHGIRRRLRKVAEYSLPEAARRENHGLTSTSVWDFRP</sequence>
<reference evidence="9" key="2">
    <citation type="submission" date="2025-08" db="UniProtKB">
        <authorList>
            <consortium name="Ensembl"/>
        </authorList>
    </citation>
    <scope>IDENTIFICATION</scope>
    <source>
        <strain evidence="9">Glennie</strain>
    </source>
</reference>
<protein>
    <recommendedName>
        <fullName evidence="4">Electron transfer flavoprotein beta subunit lysine methyltransferase</fullName>
    </recommendedName>
    <alternativeName>
        <fullName evidence="6">ETFB lysine methyltransferase</fullName>
    </alternativeName>
    <alternativeName>
        <fullName evidence="5">Protein N-lysine methyltransferase METTL20</fullName>
    </alternativeName>
</protein>
<keyword evidence="10" id="KW-1185">Reference proteome</keyword>
<comment type="similarity">
    <text evidence="3">Belongs to the methyltransferase superfamily. ETFBKMT family.</text>
</comment>
<evidence type="ECO:0000313" key="9">
    <source>
        <dbReference type="Ensembl" id="ENSOANP00000054000.1"/>
    </source>
</evidence>
<dbReference type="AlphaFoldDB" id="A0A6I8PNF3"/>
<dbReference type="OMA" id="CTYCAPA"/>
<accession>A0A6I8PNF3</accession>
<evidence type="ECO:0000256" key="5">
    <source>
        <dbReference type="ARBA" id="ARBA00041867"/>
    </source>
</evidence>
<evidence type="ECO:0000256" key="2">
    <source>
        <dbReference type="ARBA" id="ARBA00022679"/>
    </source>
</evidence>
<dbReference type="Proteomes" id="UP000002279">
    <property type="component" value="Chromosome 2"/>
</dbReference>